<dbReference type="RefSeq" id="WP_211863912.1">
    <property type="nucleotide sequence ID" value="NZ_JAAEDM010000075.1"/>
</dbReference>
<reference evidence="2" key="2">
    <citation type="journal article" date="2021" name="Syst. Appl. Microbiol.">
        <title>Roseomonas hellenica sp. nov., isolated from roots of wild-growing Alkanna tinctoria.</title>
        <authorList>
            <person name="Rat A."/>
            <person name="Naranjo H.D."/>
            <person name="Lebbe L."/>
            <person name="Cnockaert M."/>
            <person name="Krigas N."/>
            <person name="Grigoriadou K."/>
            <person name="Maloupa E."/>
            <person name="Willems A."/>
        </authorList>
    </citation>
    <scope>NUCLEOTIDE SEQUENCE</scope>
    <source>
        <strain evidence="2">LMG 31231</strain>
    </source>
</reference>
<evidence type="ECO:0000256" key="1">
    <source>
        <dbReference type="SAM" id="MobiDB-lite"/>
    </source>
</evidence>
<feature type="region of interest" description="Disordered" evidence="1">
    <location>
        <begin position="102"/>
        <end position="142"/>
    </location>
</feature>
<gene>
    <name evidence="2" type="ORF">GXW76_20210</name>
</gene>
<protein>
    <recommendedName>
        <fullName evidence="4">Terminase</fullName>
    </recommendedName>
</protein>
<reference evidence="2" key="1">
    <citation type="submission" date="2020-01" db="EMBL/GenBank/DDBJ databases">
        <authorList>
            <person name="Rat A."/>
        </authorList>
    </citation>
    <scope>NUCLEOTIDE SEQUENCE</scope>
    <source>
        <strain evidence="2">LMG 31231</strain>
    </source>
</reference>
<evidence type="ECO:0000313" key="3">
    <source>
        <dbReference type="Proteomes" id="UP001138751"/>
    </source>
</evidence>
<accession>A0A9X9X277</accession>
<comment type="caution">
    <text evidence="2">The sequence shown here is derived from an EMBL/GenBank/DDBJ whole genome shotgun (WGS) entry which is preliminary data.</text>
</comment>
<dbReference type="AlphaFoldDB" id="A0A9X9X277"/>
<proteinExistence type="predicted"/>
<keyword evidence="3" id="KW-1185">Reference proteome</keyword>
<dbReference type="Proteomes" id="UP001138751">
    <property type="component" value="Unassembled WGS sequence"/>
</dbReference>
<organism evidence="2 3">
    <name type="scientific">Neoroseomonas soli</name>
    <dbReference type="NCBI Taxonomy" id="1081025"/>
    <lineage>
        <taxon>Bacteria</taxon>
        <taxon>Pseudomonadati</taxon>
        <taxon>Pseudomonadota</taxon>
        <taxon>Alphaproteobacteria</taxon>
        <taxon>Acetobacterales</taxon>
        <taxon>Acetobacteraceae</taxon>
        <taxon>Neoroseomonas</taxon>
    </lineage>
</organism>
<dbReference type="EMBL" id="JAAEDM010000075">
    <property type="protein sequence ID" value="MBR0673506.1"/>
    <property type="molecule type" value="Genomic_DNA"/>
</dbReference>
<feature type="region of interest" description="Disordered" evidence="1">
    <location>
        <begin position="1"/>
        <end position="26"/>
    </location>
</feature>
<evidence type="ECO:0000313" key="2">
    <source>
        <dbReference type="EMBL" id="MBR0673506.1"/>
    </source>
</evidence>
<name>A0A9X9X277_9PROT</name>
<evidence type="ECO:0008006" key="4">
    <source>
        <dbReference type="Google" id="ProtNLM"/>
    </source>
</evidence>
<sequence length="142" mass="15002">MPGMTQFRSQRRRGAPIPALELAPPPHLDAEAAAAFREAVESRPQLFTPSDARLLTAYALACSAARRMERDPSSAENPGSYGRAVDAMIKLSRVLRLSPISRSPVEGAVQPARASDGDADVPDAAPLPDTSGASAPWLRSVA</sequence>